<evidence type="ECO:0000313" key="1">
    <source>
        <dbReference type="EMBL" id="KAL3633707.1"/>
    </source>
</evidence>
<name>A0ABD3CYP8_9LAMI</name>
<keyword evidence="2" id="KW-1185">Reference proteome</keyword>
<comment type="caution">
    <text evidence="1">The sequence shown here is derived from an EMBL/GenBank/DDBJ whole genome shotgun (WGS) entry which is preliminary data.</text>
</comment>
<accession>A0ABD3CYP8</accession>
<dbReference type="Proteomes" id="UP001632038">
    <property type="component" value="Unassembled WGS sequence"/>
</dbReference>
<protein>
    <submittedName>
        <fullName evidence="1">Uncharacterized protein</fullName>
    </submittedName>
</protein>
<sequence length="2289" mass="259857">MFLGSLSHGMAMPVVYADGDGVKKVYMEGYLDNQLMLLGWLSHGMAMPVADVDGPFIISEITNKLIFGWTIVSSSFLDFAYCGTRELIFSNPVQKFFLPCRFIDRYVHIVEEGDGVKKVYMDGYLDNQLMFLGWLSHGMAMPVADADGSFIISEITNKLIFGWTIVSSSFQDFAYCGTRELIFSNPVQKFFLLCRFIDRYVHIFGEGDGVKKVYMDGYLNNELMFLGWLSHGMAMPVADADGPFIISEITNKLIFGWTIVSSSFQDFAYCGTRDLIFSNRSHGMAMPVVYADGDGVKKVYMEGYLDNQLMLLGWLSHGMAMPVADVDGPFIISEITNKLIFGWTIVSSSFQDFAYCGTRELIFSNPVQKFFLPCRFIDRYVHIVEEGDGVKKVYMDGYLDNQLMFLGWLSHGMAMPVADADGPFIISEITNKLIFGWTIVSSSFQDFAYCGTRELIFSNPVQKFFLLCCFIDRYVHIVGEGDGVKKVYMDGYLNNELMFLGWLSHRMAMPVADADGPFIISEITNKLIFGWTHFSSMPFYRSIYVNCWGRGWGEEGDGVKKVYMEGYLDNQLMLLRWLSHGMATPVADVDGPFIISEITNKLIFGWTIVSSSFQDFSYCGTRELIFSNPVQKFFLPCRFIDRYVHIVGEGDGVKKVYMDGYLDNQLMFLGWLSHGMAMPVADADGPFIISEITNKLIFGWTIVSSSFQDFAYCGTRELIFSNRLWNGDGVKKVYMEGYLDNQLILLGWLSHGMAMPVADVDGPFIISEITTKLVFGWTIVSSSFQYFAYCGTREFIFSNPGMGHGMVMPVAYADGPFIISEITNKLVFGWTIVSSSFQDFAYCGTRELIFSNPVQKFFLPCRFIDRYVHIVGEGDGVKKVYMDGYLDNQLMFLGWLSHGMAMPVADADGPFIISEITNKLIFGWTIVSSSFQDFAYCGTRELIFSNPVQKFFLPCRFIDRYVHIVGEGDGVKKVYMDGYLDNQLMFLGWLSHGMAMPVADADGPFIISEITNKLIFGWTIVSSSFQDFAYCGTRELIFSNPVQKFFLLCRFIDRYVHIFGEGDGVKKVYMEDADGPFIISEITNKLVFGWTIVSLSFQDFAYCGTREFIFSNPLSHGMVMPVAYADGPFIISEITNKLVFGWTIVSSSFQDFAYCGTRELIFSNPVQKFFLPCRFIDRYVHIVGEGDGVKKVYMDGYLDNQLMFLGWLSHGMAMPVADADGPFIISEITNKLIFGWTIVSSSFQDFAYCGTRELIFSNPGMGHGMAMPVADADGPFIISEITNKLVFGWTIVSLSFQDFAYCGTRELMFSNPVQKFFLLCRFIDRYVHIVGEGDGVKMVYMDGYLNNELLILGWLSHGMAMPVADADGPFIISEITNKLIFGWTIVSSSFQDFAYCGTRDLIFSKRGWAMEWQCRWYMLMARLLFLKLQTNSFLGGLFFQILQPGTKVFSSMPFYRSICAYCWVKKVYMEGYLDNQLMLLGWLSHGMAMPVADVDGPFIISEITNKLIFGWTIVSSSFQDFAYCGTRELIFSNPVQKFFLPCRFIDRYVHIVGEGDGVKKVYMDGYLDNQLMFLGWLSHGMAMPVADADGPFIISEITNKLIFGWTIVSSSFQDFAYCGTRELIFSNPVQKFFLLCRFIDRYVHIVGEGDGVKKVYMDGYLDNQLMFLGSLSHGMAMPVVYADGPFIISEITNKLFFLLCRFIDRYVHIVGEGDGLKKVYMEGYLDNQLMLLGWLSHGMAMPVADVDGPFIISEITNKLIFGWTIVSSSFQDFAYCGTRELIFSNPVQKFFLPCRFIDRYVHIVGEGDGVKKVYMDGYLDNQLMFLEWLSHGMAMPVADADGPFIISEITNKLIFGWTIVSLSFQDFAYCGTRELIFSTPVQKFFLLCRFIDRYVHIIVAGDGVKKVYMEGYLDNQLMLLGWLSHGMAMPVADVDGPFIISEITNKLVFGWTIVSSSFQDFAYCGTRELIFSNPVQKFFLLCRFIDRYVHIVGEGDRVKKVYMEGYLDNQLMLLGWLSHGMAMPVADVDGPFIISEITNKLIFGWTIVSSSFQDFTYCGTRELIFSNPVQKFFLPCRFIDRYVHIVGEGDGVKKVYMDGYLDNQLMFLGWLSHGMAMPVADADGPFIISEITNKLIFGWTIVSSSFQDFAYCGTRELIFSNPVQKFFLLCRFIDRYVHIFGEGDGVKKVYMDGYLNNELMFLGWLSHGMAMPVADADGPFIISEIKNKLIFGWTIVSSSFQDFAYCGTRDLIFSNRYKSFSSMPFYRSIYVNCWGRGWGEEGLYGWLLG</sequence>
<proteinExistence type="predicted"/>
<reference evidence="2" key="1">
    <citation type="journal article" date="2024" name="IScience">
        <title>Strigolactones Initiate the Formation of Haustorium-like Structures in Castilleja.</title>
        <authorList>
            <person name="Buerger M."/>
            <person name="Peterson D."/>
            <person name="Chory J."/>
        </authorList>
    </citation>
    <scope>NUCLEOTIDE SEQUENCE [LARGE SCALE GENOMIC DNA]</scope>
</reference>
<dbReference type="EMBL" id="JAVIJP010000029">
    <property type="protein sequence ID" value="KAL3633707.1"/>
    <property type="molecule type" value="Genomic_DNA"/>
</dbReference>
<organism evidence="1 2">
    <name type="scientific">Castilleja foliolosa</name>
    <dbReference type="NCBI Taxonomy" id="1961234"/>
    <lineage>
        <taxon>Eukaryota</taxon>
        <taxon>Viridiplantae</taxon>
        <taxon>Streptophyta</taxon>
        <taxon>Embryophyta</taxon>
        <taxon>Tracheophyta</taxon>
        <taxon>Spermatophyta</taxon>
        <taxon>Magnoliopsida</taxon>
        <taxon>eudicotyledons</taxon>
        <taxon>Gunneridae</taxon>
        <taxon>Pentapetalae</taxon>
        <taxon>asterids</taxon>
        <taxon>lamiids</taxon>
        <taxon>Lamiales</taxon>
        <taxon>Orobanchaceae</taxon>
        <taxon>Pedicularideae</taxon>
        <taxon>Castillejinae</taxon>
        <taxon>Castilleja</taxon>
    </lineage>
</organism>
<evidence type="ECO:0000313" key="2">
    <source>
        <dbReference type="Proteomes" id="UP001632038"/>
    </source>
</evidence>
<gene>
    <name evidence="1" type="ORF">CASFOL_022469</name>
</gene>